<proteinExistence type="predicted"/>
<dbReference type="InterPro" id="IPR025668">
    <property type="entry name" value="Tnp_DDE_dom"/>
</dbReference>
<accession>A0A0F9EUB7</accession>
<gene>
    <name evidence="2" type="ORF">LCGC14_2032100</name>
</gene>
<dbReference type="SUPFAM" id="SSF53098">
    <property type="entry name" value="Ribonuclease H-like"/>
    <property type="match status" value="1"/>
</dbReference>
<evidence type="ECO:0000313" key="2">
    <source>
        <dbReference type="EMBL" id="KKL77718.1"/>
    </source>
</evidence>
<organism evidence="2">
    <name type="scientific">marine sediment metagenome</name>
    <dbReference type="NCBI Taxonomy" id="412755"/>
    <lineage>
        <taxon>unclassified sequences</taxon>
        <taxon>metagenomes</taxon>
        <taxon>ecological metagenomes</taxon>
    </lineage>
</organism>
<reference evidence="2" key="1">
    <citation type="journal article" date="2015" name="Nature">
        <title>Complex archaea that bridge the gap between prokaryotes and eukaryotes.</title>
        <authorList>
            <person name="Spang A."/>
            <person name="Saw J.H."/>
            <person name="Jorgensen S.L."/>
            <person name="Zaremba-Niedzwiedzka K."/>
            <person name="Martijn J."/>
            <person name="Lind A.E."/>
            <person name="van Eijk R."/>
            <person name="Schleper C."/>
            <person name="Guy L."/>
            <person name="Ettema T.J."/>
        </authorList>
    </citation>
    <scope>NUCLEOTIDE SEQUENCE</scope>
</reference>
<dbReference type="AlphaFoldDB" id="A0A0F9EUB7"/>
<comment type="caution">
    <text evidence="2">The sequence shown here is derived from an EMBL/GenBank/DDBJ whole genome shotgun (WGS) entry which is preliminary data.</text>
</comment>
<evidence type="ECO:0000259" key="1">
    <source>
        <dbReference type="Pfam" id="PF13701"/>
    </source>
</evidence>
<dbReference type="InterPro" id="IPR012337">
    <property type="entry name" value="RNaseH-like_sf"/>
</dbReference>
<sequence length="515" mass="58558">MKDTFSFKEEVITLQEVELSSNLGSSSKNGPLFRVILTKRLDLCIEKEKSYLSEAYSKEVLLEEKTLSFEVATEGKIEINVGLDDFRDILPSGFLAIISSFAKSVGFFDPFLKHFSLPMKEVSYSTIDKIATLFSSIVVGCSYIKDINHKLTPYPSAASLFGMKRFPDQSGINRFLNRIGPEKISELSLIFEAILDKIALFQDKEKVDVNVDATGLTVYGNKYQFARKGYFPKKRGRKGYQLSLGTTNSEYSQILSLILDPGNISLAARLWDTIYEVAEVLGSLERIGVIRADAIYGIGPDIALLTRHNLSFFVKGNSSSTAKRILRELAPSYDDWRRVDETTWAFDVKYLTIKRCPYPVRTVLTKAIDAKGKIDYRHIYTSFSPKEMDEVQVATSFRKRNDIESIIRDDKYGLHIDNLRTKNFYGIWAYLFIACATHNLISLFRKRVLSGTGIEDLGIQTITNKLTDIPAKFEKEQNKMKIFFPAGHELARRFIQGKQNNHKGSIFPLEKKLYN</sequence>
<dbReference type="EMBL" id="LAZR01023670">
    <property type="protein sequence ID" value="KKL77718.1"/>
    <property type="molecule type" value="Genomic_DNA"/>
</dbReference>
<name>A0A0F9EUB7_9ZZZZ</name>
<protein>
    <recommendedName>
        <fullName evidence="1">Transposase DDE domain-containing protein</fullName>
    </recommendedName>
</protein>
<feature type="domain" description="Transposase DDE" evidence="1">
    <location>
        <begin position="97"/>
        <end position="494"/>
    </location>
</feature>
<dbReference type="Pfam" id="PF13701">
    <property type="entry name" value="DDE_Tnp_1_4"/>
    <property type="match status" value="1"/>
</dbReference>